<feature type="region of interest" description="Disordered" evidence="6">
    <location>
        <begin position="1256"/>
        <end position="1298"/>
    </location>
</feature>
<evidence type="ECO:0000313" key="9">
    <source>
        <dbReference type="EMBL" id="RYO77976.1"/>
    </source>
</evidence>
<feature type="transmembrane region" description="Helical" evidence="7">
    <location>
        <begin position="456"/>
        <end position="477"/>
    </location>
</feature>
<sequence length="1756" mass="190214">MAADDSDATASPFSSDSSVLTGAHLTPDNDSDSGADMEGGEDRRGLPPGGEGDLGVDRLGITGDGVYELQDMRGRTYQEEGHSSSGRGGRRRTSDSTVASFQLYTPDEEKVVVRKFDRRLVLFLSLCYMLAFLDRSNIGNARIAGMEEDLQTQPPRDEWYDWALTSFYLAYIGFEWMSLLWKIIPAHIYVAAIVASWGIMASLQSVCTSYPVLIFLRTMLGIGEAAFTGVPFYLSFFFKRHELAFRTAIFVSAAPLATTFASSLAWLILKVGEASPIAPWRLLFLLEGFPSVVVATIAWSVIPDSPDAAPYLTAREKKVARLRLRHEKPRRKGSSTAADAKAAGGLKSRDVLSVLVDPKAWITAVMLFLANMAYSSLPVFLPTILNEMGYSALESQGLAAPPYLLAFVAVLATARLSDRARRRTPFVVAHALASAAGYGLLALARPLGLGSGLRYAAVYPAATGFFSVVVLVIAWSVNNQASASRRGGGFALLQLVGQCGPLVGVRLYPRRHAPFYTPGMAVCAVAMAAIALLALLLRFYLAHLNRRLDEDDEEKVAGAEEAQGLVAGHAGRRESVIERPAVLLLSNPSANYTLKLPSLYFMQQGPSEISQNVQNRTDTHLTGFSIQHGCLHHNPSGSAVDSLQQQERFGSLSPQSVRDYLPDGVNPDFLDERLRGLNVPAPSSTRRPALRGQRISEYENALALSTPRKALGFTVVKRAHTESGGIQLSDFPNEILTHILSHLHPDSHASVALVSKRFYSLVTTPHPWRMAFQRFFPGQDALVGTSRAKDGTREPDDSDAVRSETRYFTRLTPHASWRSEYLLRTRLLRSLARGKPGTNLGGVGSSSRTAQSGKKSSAVLTYNTKLPAMVTHIHATFTPSGKKTPRVLQGAADLCVASASDPTTGRVEKWGLDDPFAFAQLDEVVPQLLPYGVGEGPAVVPNVMDISQPYGVVGGEGFPGGRVFYRPSNEYRGKYLGQANSVVEAHPDIPKIPELSEGICSVWIAKSSAVPSLTQSMVGIMTGSSLGVVTTYALGYDPSGPRYANGEITARWVLSPGVPIVALQADDNYNQRRKAVGRVWAVALNALGEVYYLTQPPTPPVTKSKADDSTKLAWHAGRSAYWQLVEATRRQARPDELDKNAVRGTYSPRSPSNGMNLKKEQLVAEAREIERFLRYKPSHFRKVCTGWDMRRRLEVDFAGDDEHDAGENIFIINCGIEEDQTSSILRYSRSAAQSSRRSEQSASSVESPLVTPVAPSIFGGSSPKPHYPKPTGSSLLEKAVSSPDGTSPTEQDLAEPETDDWTETFFCSKDVGHVQITTSSVDCSSLAIVARFEDPVRNAVTPSNVPATPTGQSSSDIPGRRARLFGVGTDTGKILLWDMRAAHLSDGVQPVRIIRTESPRISCLALSALYLVHGGSDGLVQAWDPLASTSEPVRTLNSRSPGRLPRHMLTVNPALRSSNLSAVGAIHLDPDPTILRGIVAFGAFVRYWSYGSSGQATGRKRRLRHSDVHGRTTGRRHGGGVKGYIAAEAEELRAEEEIEARERSRLRARFGVGLADLTEEEALRYAEMISQEAFLYDEQRRTSGSDRGSAADLDTTSTTGSADTITPDPSITSFSPPVASSGPSAQTTNEESDFELQIQAALRLSLLESADDAGPSAQGNSPGEFAFPIIYKEERSKRSSSTSPSSSRTPMLQRGESSSSAVVTDPDAEDVDLQFALKLSLAEEESRKASLAEFGLKDQFPPLESGVAGKGKGKAV</sequence>
<name>A0A4Q4ST80_9PEZI</name>
<keyword evidence="2" id="KW-0813">Transport</keyword>
<reference evidence="9 10" key="1">
    <citation type="submission" date="2018-06" db="EMBL/GenBank/DDBJ databases">
        <title>Complete Genomes of Monosporascus.</title>
        <authorList>
            <person name="Robinson A.J."/>
            <person name="Natvig D.O."/>
        </authorList>
    </citation>
    <scope>NUCLEOTIDE SEQUENCE [LARGE SCALE GENOMIC DNA]</scope>
    <source>
        <strain evidence="9 10">CBS 110550</strain>
    </source>
</reference>
<keyword evidence="4 7" id="KW-1133">Transmembrane helix</keyword>
<dbReference type="InterPro" id="IPR015943">
    <property type="entry name" value="WD40/YVTN_repeat-like_dom_sf"/>
</dbReference>
<dbReference type="PROSITE" id="PS50330">
    <property type="entry name" value="UIM"/>
    <property type="match status" value="1"/>
</dbReference>
<feature type="region of interest" description="Disordered" evidence="6">
    <location>
        <begin position="1"/>
        <end position="58"/>
    </location>
</feature>
<evidence type="ECO:0000259" key="8">
    <source>
        <dbReference type="PROSITE" id="PS50181"/>
    </source>
</evidence>
<comment type="subcellular location">
    <subcellularLocation>
        <location evidence="1">Membrane</location>
        <topology evidence="1">Multi-pass membrane protein</topology>
    </subcellularLocation>
</comment>
<dbReference type="EMBL" id="QJNU01001240">
    <property type="protein sequence ID" value="RYO77976.1"/>
    <property type="molecule type" value="Genomic_DNA"/>
</dbReference>
<feature type="transmembrane region" description="Helical" evidence="7">
    <location>
        <begin position="426"/>
        <end position="444"/>
    </location>
</feature>
<dbReference type="Proteomes" id="UP000293360">
    <property type="component" value="Unassembled WGS sequence"/>
</dbReference>
<feature type="transmembrane region" description="Helical" evidence="7">
    <location>
        <begin position="159"/>
        <end position="181"/>
    </location>
</feature>
<dbReference type="GO" id="GO:0022857">
    <property type="term" value="F:transmembrane transporter activity"/>
    <property type="evidence" value="ECO:0007669"/>
    <property type="project" value="InterPro"/>
</dbReference>
<evidence type="ECO:0000256" key="5">
    <source>
        <dbReference type="ARBA" id="ARBA00023136"/>
    </source>
</evidence>
<feature type="transmembrane region" description="Helical" evidence="7">
    <location>
        <begin position="248"/>
        <end position="268"/>
    </location>
</feature>
<feature type="domain" description="F-box" evidence="8">
    <location>
        <begin position="725"/>
        <end position="771"/>
    </location>
</feature>
<gene>
    <name evidence="9" type="ORF">DL764_010158</name>
</gene>
<dbReference type="PANTHER" id="PTHR43791:SF27">
    <property type="entry name" value="TRANSPORTER, PUTATIVE (AFU_ORTHOLOGUE AFUA_2G15730)-RELATED"/>
    <property type="match status" value="1"/>
</dbReference>
<feature type="region of interest" description="Disordered" evidence="6">
    <location>
        <begin position="1494"/>
        <end position="1520"/>
    </location>
</feature>
<feature type="transmembrane region" description="Helical" evidence="7">
    <location>
        <begin position="361"/>
        <end position="385"/>
    </location>
</feature>
<dbReference type="SMART" id="SM00256">
    <property type="entry name" value="FBOX"/>
    <property type="match status" value="1"/>
</dbReference>
<dbReference type="InterPro" id="IPR036047">
    <property type="entry name" value="F-box-like_dom_sf"/>
</dbReference>
<feature type="region of interest" description="Disordered" evidence="6">
    <location>
        <begin position="1580"/>
        <end position="1634"/>
    </location>
</feature>
<dbReference type="PANTHER" id="PTHR43791">
    <property type="entry name" value="PERMEASE-RELATED"/>
    <property type="match status" value="1"/>
</dbReference>
<dbReference type="SUPFAM" id="SSF81383">
    <property type="entry name" value="F-box domain"/>
    <property type="match status" value="1"/>
</dbReference>
<dbReference type="STRING" id="155417.A0A4Q4ST80"/>
<organism evidence="9 10">
    <name type="scientific">Monosporascus ibericus</name>
    <dbReference type="NCBI Taxonomy" id="155417"/>
    <lineage>
        <taxon>Eukaryota</taxon>
        <taxon>Fungi</taxon>
        <taxon>Dikarya</taxon>
        <taxon>Ascomycota</taxon>
        <taxon>Pezizomycotina</taxon>
        <taxon>Sordariomycetes</taxon>
        <taxon>Xylariomycetidae</taxon>
        <taxon>Xylariales</taxon>
        <taxon>Xylariales incertae sedis</taxon>
        <taxon>Monosporascus</taxon>
    </lineage>
</organism>
<dbReference type="Gene3D" id="2.130.10.10">
    <property type="entry name" value="YVTN repeat-like/Quinoprotein amine dehydrogenase"/>
    <property type="match status" value="1"/>
</dbReference>
<accession>A0A4Q4ST80</accession>
<dbReference type="InterPro" id="IPR003903">
    <property type="entry name" value="UIM_dom"/>
</dbReference>
<dbReference type="GO" id="GO:0016020">
    <property type="term" value="C:membrane"/>
    <property type="evidence" value="ECO:0007669"/>
    <property type="project" value="UniProtKB-SubCell"/>
</dbReference>
<feature type="region of interest" description="Disordered" evidence="6">
    <location>
        <begin position="1340"/>
        <end position="1359"/>
    </location>
</feature>
<proteinExistence type="predicted"/>
<dbReference type="OrthoDB" id="2095648at2759"/>
<evidence type="ECO:0000256" key="6">
    <source>
        <dbReference type="SAM" id="MobiDB-lite"/>
    </source>
</evidence>
<evidence type="ECO:0000256" key="3">
    <source>
        <dbReference type="ARBA" id="ARBA00022692"/>
    </source>
</evidence>
<feature type="compositionally biased region" description="Polar residues" evidence="6">
    <location>
        <begin position="1340"/>
        <end position="1356"/>
    </location>
</feature>
<feature type="transmembrane region" description="Helical" evidence="7">
    <location>
        <begin position="280"/>
        <end position="302"/>
    </location>
</feature>
<evidence type="ECO:0000256" key="2">
    <source>
        <dbReference type="ARBA" id="ARBA00022448"/>
    </source>
</evidence>
<dbReference type="Pfam" id="PF07690">
    <property type="entry name" value="MFS_1"/>
    <property type="match status" value="1"/>
</dbReference>
<dbReference type="InterPro" id="IPR011701">
    <property type="entry name" value="MFS"/>
</dbReference>
<keyword evidence="10" id="KW-1185">Reference proteome</keyword>
<dbReference type="FunFam" id="1.20.1250.20:FF:000018">
    <property type="entry name" value="MFS transporter permease"/>
    <property type="match status" value="1"/>
</dbReference>
<dbReference type="InterPro" id="IPR036322">
    <property type="entry name" value="WD40_repeat_dom_sf"/>
</dbReference>
<dbReference type="PROSITE" id="PS50181">
    <property type="entry name" value="FBOX"/>
    <property type="match status" value="1"/>
</dbReference>
<dbReference type="SUPFAM" id="SSF103473">
    <property type="entry name" value="MFS general substrate transporter"/>
    <property type="match status" value="1"/>
</dbReference>
<feature type="transmembrane region" description="Helical" evidence="7">
    <location>
        <begin position="120"/>
        <end position="139"/>
    </location>
</feature>
<feature type="transmembrane region" description="Helical" evidence="7">
    <location>
        <begin position="397"/>
        <end position="414"/>
    </location>
</feature>
<dbReference type="InterPro" id="IPR036259">
    <property type="entry name" value="MFS_trans_sf"/>
</dbReference>
<evidence type="ECO:0000256" key="7">
    <source>
        <dbReference type="SAM" id="Phobius"/>
    </source>
</evidence>
<evidence type="ECO:0000256" key="1">
    <source>
        <dbReference type="ARBA" id="ARBA00004141"/>
    </source>
</evidence>
<dbReference type="Gene3D" id="1.20.1280.50">
    <property type="match status" value="1"/>
</dbReference>
<feature type="compositionally biased region" description="Polar residues" evidence="6">
    <location>
        <begin position="8"/>
        <end position="20"/>
    </location>
</feature>
<feature type="region of interest" description="Disordered" evidence="6">
    <location>
        <begin position="1673"/>
        <end position="1707"/>
    </location>
</feature>
<feature type="compositionally biased region" description="Acidic residues" evidence="6">
    <location>
        <begin position="29"/>
        <end position="39"/>
    </location>
</feature>
<evidence type="ECO:0000256" key="4">
    <source>
        <dbReference type="ARBA" id="ARBA00022989"/>
    </source>
</evidence>
<dbReference type="Pfam" id="PF00646">
    <property type="entry name" value="F-box"/>
    <property type="match status" value="1"/>
</dbReference>
<dbReference type="Gene3D" id="1.20.1250.20">
    <property type="entry name" value="MFS general substrate transporter like domains"/>
    <property type="match status" value="2"/>
</dbReference>
<comment type="caution">
    <text evidence="9">The sequence shown here is derived from an EMBL/GenBank/DDBJ whole genome shotgun (WGS) entry which is preliminary data.</text>
</comment>
<protein>
    <recommendedName>
        <fullName evidence="8">F-box domain-containing protein</fullName>
    </recommendedName>
</protein>
<dbReference type="SMART" id="SM00726">
    <property type="entry name" value="UIM"/>
    <property type="match status" value="2"/>
</dbReference>
<feature type="compositionally biased region" description="Polar residues" evidence="6">
    <location>
        <begin position="845"/>
        <end position="856"/>
    </location>
</feature>
<dbReference type="CDD" id="cd09917">
    <property type="entry name" value="F-box_SF"/>
    <property type="match status" value="1"/>
</dbReference>
<feature type="transmembrane region" description="Helical" evidence="7">
    <location>
        <begin position="212"/>
        <end position="236"/>
    </location>
</feature>
<dbReference type="FunFam" id="1.20.1250.20:FF:000013">
    <property type="entry name" value="MFS general substrate transporter"/>
    <property type="match status" value="1"/>
</dbReference>
<dbReference type="InterPro" id="IPR001810">
    <property type="entry name" value="F-box_dom"/>
</dbReference>
<feature type="region of interest" description="Disordered" evidence="6">
    <location>
        <begin position="834"/>
        <end position="856"/>
    </location>
</feature>
<dbReference type="SUPFAM" id="SSF50978">
    <property type="entry name" value="WD40 repeat-like"/>
    <property type="match status" value="1"/>
</dbReference>
<feature type="compositionally biased region" description="Low complexity" evidence="6">
    <location>
        <begin position="1679"/>
        <end position="1690"/>
    </location>
</feature>
<keyword evidence="5 7" id="KW-0472">Membrane</keyword>
<evidence type="ECO:0000313" key="10">
    <source>
        <dbReference type="Proteomes" id="UP000293360"/>
    </source>
</evidence>
<feature type="transmembrane region" description="Helical" evidence="7">
    <location>
        <begin position="515"/>
        <end position="537"/>
    </location>
</feature>
<keyword evidence="3 7" id="KW-0812">Transmembrane</keyword>
<feature type="compositionally biased region" description="Low complexity" evidence="6">
    <location>
        <begin position="1590"/>
        <end position="1606"/>
    </location>
</feature>
<feature type="transmembrane region" description="Helical" evidence="7">
    <location>
        <begin position="188"/>
        <end position="206"/>
    </location>
</feature>